<reference evidence="7" key="1">
    <citation type="submission" date="2018-05" db="EMBL/GenBank/DDBJ databases">
        <authorList>
            <person name="Lanie J.A."/>
            <person name="Ng W.-L."/>
            <person name="Kazmierczak K.M."/>
            <person name="Andrzejewski T.M."/>
            <person name="Davidsen T.M."/>
            <person name="Wayne K.J."/>
            <person name="Tettelin H."/>
            <person name="Glass J.I."/>
            <person name="Rusch D."/>
            <person name="Podicherti R."/>
            <person name="Tsui H.-C.T."/>
            <person name="Winkler M.E."/>
        </authorList>
    </citation>
    <scope>NUCLEOTIDE SEQUENCE</scope>
</reference>
<comment type="catalytic activity">
    <reaction evidence="1">
        <text>Hydrolysis of terminal non-reducing N-acetyl-D-hexosamine residues in N-acetyl-beta-D-hexosaminides.</text>
        <dbReference type="EC" id="3.2.1.52"/>
    </reaction>
</comment>
<dbReference type="PANTHER" id="PTHR30480:SF13">
    <property type="entry name" value="BETA-HEXOSAMINIDASE"/>
    <property type="match status" value="1"/>
</dbReference>
<dbReference type="InterPro" id="IPR050226">
    <property type="entry name" value="NagZ_Beta-hexosaminidase"/>
</dbReference>
<dbReference type="InterPro" id="IPR036962">
    <property type="entry name" value="Glyco_hydro_3_N_sf"/>
</dbReference>
<evidence type="ECO:0000256" key="5">
    <source>
        <dbReference type="ARBA" id="ARBA00023295"/>
    </source>
</evidence>
<accession>A0A381Q9C0</accession>
<keyword evidence="5" id="KW-0326">Glycosidase</keyword>
<dbReference type="GO" id="GO:0009254">
    <property type="term" value="P:peptidoglycan turnover"/>
    <property type="evidence" value="ECO:0007669"/>
    <property type="project" value="TreeGrafter"/>
</dbReference>
<dbReference type="InterPro" id="IPR019800">
    <property type="entry name" value="Glyco_hydro_3_AS"/>
</dbReference>
<keyword evidence="4" id="KW-0378">Hydrolase</keyword>
<dbReference type="Gene3D" id="3.20.20.300">
    <property type="entry name" value="Glycoside hydrolase, family 3, N-terminal domain"/>
    <property type="match status" value="1"/>
</dbReference>
<dbReference type="GO" id="GO:0004563">
    <property type="term" value="F:beta-N-acetylhexosaminidase activity"/>
    <property type="evidence" value="ECO:0007669"/>
    <property type="project" value="UniProtKB-EC"/>
</dbReference>
<evidence type="ECO:0000259" key="6">
    <source>
        <dbReference type="Pfam" id="PF00933"/>
    </source>
</evidence>
<feature type="domain" description="Glycoside hydrolase family 3 N-terminal" evidence="6">
    <location>
        <begin position="77"/>
        <end position="382"/>
    </location>
</feature>
<evidence type="ECO:0000313" key="7">
    <source>
        <dbReference type="EMBL" id="SUZ75931.1"/>
    </source>
</evidence>
<name>A0A381Q9C0_9ZZZZ</name>
<sequence>MDRVRTAYAGAPGALGIWLELADGTKLAVGDPGPRIFTGNDRPPGWLFGLALKQLMKGRWIDEIDRGCVTELPRAVRIGQLLLPTMTESQFGAAIEESRDHQIAGILLSGGATPWIGRRINELQDFAGRIPLLMAADEEGGRVQRLHHVLPNLPSAARQVNERLELVAQRAERHATQMLEFGFDVNFAPVLDVGAGPGIGDRSFSNDPSLVADYGMATIEGLSDGGVLPVVKHFPGHGSASADSHLGRSVGPPLAQLRENDLVPFKEAISSRKVAVMVGHIEIPDLTGDLPASLSRAAIDGLLRNDLGFNGLVVTDALNMRAISDRWTVEEAVVMSLEAGADLMVLGTLAEVGAAFDAIDRAVHQGEVPVDRVDEAATHVLRAKKVNACTLVGRVRGVFNTVYDW</sequence>
<dbReference type="GO" id="GO:0005975">
    <property type="term" value="P:carbohydrate metabolic process"/>
    <property type="evidence" value="ECO:0007669"/>
    <property type="project" value="InterPro"/>
</dbReference>
<proteinExistence type="inferred from homology"/>
<dbReference type="Pfam" id="PF00933">
    <property type="entry name" value="Glyco_hydro_3"/>
    <property type="match status" value="1"/>
</dbReference>
<dbReference type="SUPFAM" id="SSF51445">
    <property type="entry name" value="(Trans)glycosidases"/>
    <property type="match status" value="1"/>
</dbReference>
<organism evidence="7">
    <name type="scientific">marine metagenome</name>
    <dbReference type="NCBI Taxonomy" id="408172"/>
    <lineage>
        <taxon>unclassified sequences</taxon>
        <taxon>metagenomes</taxon>
        <taxon>ecological metagenomes</taxon>
    </lineage>
</organism>
<evidence type="ECO:0000256" key="1">
    <source>
        <dbReference type="ARBA" id="ARBA00001231"/>
    </source>
</evidence>
<evidence type="ECO:0000256" key="3">
    <source>
        <dbReference type="ARBA" id="ARBA00012663"/>
    </source>
</evidence>
<comment type="similarity">
    <text evidence="2">Belongs to the glycosyl hydrolase 3 family.</text>
</comment>
<dbReference type="EC" id="3.2.1.52" evidence="3"/>
<dbReference type="InterPro" id="IPR017853">
    <property type="entry name" value="GH"/>
</dbReference>
<evidence type="ECO:0000256" key="2">
    <source>
        <dbReference type="ARBA" id="ARBA00005336"/>
    </source>
</evidence>
<dbReference type="PANTHER" id="PTHR30480">
    <property type="entry name" value="BETA-HEXOSAMINIDASE-RELATED"/>
    <property type="match status" value="1"/>
</dbReference>
<dbReference type="EMBL" id="UINC01001261">
    <property type="protein sequence ID" value="SUZ75931.1"/>
    <property type="molecule type" value="Genomic_DNA"/>
</dbReference>
<dbReference type="PROSITE" id="PS00775">
    <property type="entry name" value="GLYCOSYL_HYDROL_F3"/>
    <property type="match status" value="1"/>
</dbReference>
<evidence type="ECO:0000256" key="4">
    <source>
        <dbReference type="ARBA" id="ARBA00022801"/>
    </source>
</evidence>
<dbReference type="InterPro" id="IPR001764">
    <property type="entry name" value="Glyco_hydro_3_N"/>
</dbReference>
<dbReference type="AlphaFoldDB" id="A0A381Q9C0"/>
<gene>
    <name evidence="7" type="ORF">METZ01_LOCUS28785</name>
</gene>
<protein>
    <recommendedName>
        <fullName evidence="3">beta-N-acetylhexosaminidase</fullName>
        <ecNumber evidence="3">3.2.1.52</ecNumber>
    </recommendedName>
</protein>